<keyword evidence="10" id="KW-1185">Reference proteome</keyword>
<feature type="domain" description="CWH43-like N-terminal" evidence="8">
    <location>
        <begin position="8"/>
        <end position="238"/>
    </location>
</feature>
<evidence type="ECO:0000256" key="5">
    <source>
        <dbReference type="ARBA" id="ARBA00023136"/>
    </source>
</evidence>
<dbReference type="EMBL" id="CAJFDH010000003">
    <property type="protein sequence ID" value="CAD5213507.1"/>
    <property type="molecule type" value="Genomic_DNA"/>
</dbReference>
<evidence type="ECO:0000256" key="1">
    <source>
        <dbReference type="ARBA" id="ARBA00004127"/>
    </source>
</evidence>
<dbReference type="Proteomes" id="UP000783686">
    <property type="component" value="Unassembled WGS sequence"/>
</dbReference>
<dbReference type="OrthoDB" id="191706at2759"/>
<dbReference type="InterPro" id="IPR050911">
    <property type="entry name" value="DRAM/TMEM150_Autophagy_Mod"/>
</dbReference>
<keyword evidence="3 7" id="KW-0812">Transmembrane</keyword>
<dbReference type="AlphaFoldDB" id="A0A811KDE0"/>
<evidence type="ECO:0000313" key="9">
    <source>
        <dbReference type="EMBL" id="CAD5213507.1"/>
    </source>
</evidence>
<protein>
    <recommendedName>
        <fullName evidence="8">CWH43-like N-terminal domain-containing protein</fullName>
    </recommendedName>
</protein>
<feature type="transmembrane region" description="Helical" evidence="7">
    <location>
        <begin position="224"/>
        <end position="247"/>
    </location>
</feature>
<gene>
    <name evidence="9" type="ORF">BOKJ2_LOCUS5127</name>
</gene>
<evidence type="ECO:0000256" key="6">
    <source>
        <dbReference type="SAM" id="MobiDB-lite"/>
    </source>
</evidence>
<dbReference type="GO" id="GO:0012505">
    <property type="term" value="C:endomembrane system"/>
    <property type="evidence" value="ECO:0007669"/>
    <property type="project" value="UniProtKB-SubCell"/>
</dbReference>
<evidence type="ECO:0000256" key="2">
    <source>
        <dbReference type="ARBA" id="ARBA00006565"/>
    </source>
</evidence>
<feature type="transmembrane region" description="Helical" evidence="7">
    <location>
        <begin position="119"/>
        <end position="145"/>
    </location>
</feature>
<keyword evidence="5 7" id="KW-0472">Membrane</keyword>
<evidence type="ECO:0000313" key="10">
    <source>
        <dbReference type="Proteomes" id="UP000614601"/>
    </source>
</evidence>
<dbReference type="InterPro" id="IPR019402">
    <property type="entry name" value="CWH43_N"/>
</dbReference>
<reference evidence="9" key="1">
    <citation type="submission" date="2020-09" db="EMBL/GenBank/DDBJ databases">
        <authorList>
            <person name="Kikuchi T."/>
        </authorList>
    </citation>
    <scope>NUCLEOTIDE SEQUENCE</scope>
    <source>
        <strain evidence="9">SH1</strain>
    </source>
</reference>
<dbReference type="PANTHER" id="PTHR21324:SF2">
    <property type="entry name" value="EG:22E5.9 PROTEIN"/>
    <property type="match status" value="1"/>
</dbReference>
<feature type="transmembrane region" description="Helical" evidence="7">
    <location>
        <begin position="92"/>
        <end position="113"/>
    </location>
</feature>
<comment type="caution">
    <text evidence="9">The sequence shown here is derived from an EMBL/GenBank/DDBJ whole genome shotgun (WGS) entry which is preliminary data.</text>
</comment>
<keyword evidence="4 7" id="KW-1133">Transmembrane helix</keyword>
<proteinExistence type="inferred from homology"/>
<feature type="compositionally biased region" description="Basic and acidic residues" evidence="6">
    <location>
        <begin position="260"/>
        <end position="285"/>
    </location>
</feature>
<feature type="transmembrane region" description="Helical" evidence="7">
    <location>
        <begin position="157"/>
        <end position="176"/>
    </location>
</feature>
<dbReference type="EMBL" id="CAJFCW020000003">
    <property type="protein sequence ID" value="CAG9101008.1"/>
    <property type="molecule type" value="Genomic_DNA"/>
</dbReference>
<evidence type="ECO:0000259" key="8">
    <source>
        <dbReference type="Pfam" id="PF10277"/>
    </source>
</evidence>
<accession>A0A811KDE0</accession>
<dbReference type="Pfam" id="PF10277">
    <property type="entry name" value="Frag1"/>
    <property type="match status" value="1"/>
</dbReference>
<evidence type="ECO:0000256" key="3">
    <source>
        <dbReference type="ARBA" id="ARBA00022692"/>
    </source>
</evidence>
<feature type="transmembrane region" description="Helical" evidence="7">
    <location>
        <begin position="52"/>
        <end position="72"/>
    </location>
</feature>
<comment type="subcellular location">
    <subcellularLocation>
        <location evidence="1">Endomembrane system</location>
        <topology evidence="1">Multi-pass membrane protein</topology>
    </subcellularLocation>
</comment>
<comment type="similarity">
    <text evidence="2">Belongs to the DRAM/TMEM150 family.</text>
</comment>
<evidence type="ECO:0000256" key="4">
    <source>
        <dbReference type="ARBA" id="ARBA00022989"/>
    </source>
</evidence>
<organism evidence="9 10">
    <name type="scientific">Bursaphelenchus okinawaensis</name>
    <dbReference type="NCBI Taxonomy" id="465554"/>
    <lineage>
        <taxon>Eukaryota</taxon>
        <taxon>Metazoa</taxon>
        <taxon>Ecdysozoa</taxon>
        <taxon>Nematoda</taxon>
        <taxon>Chromadorea</taxon>
        <taxon>Rhabditida</taxon>
        <taxon>Tylenchina</taxon>
        <taxon>Tylenchomorpha</taxon>
        <taxon>Aphelenchoidea</taxon>
        <taxon>Aphelenchoididae</taxon>
        <taxon>Bursaphelenchus</taxon>
    </lineage>
</organism>
<sequence length="291" mass="32918">MVTIWTPIFPLLCCLFCFIGIVSGYAIGVALDHLLPVLPIISEGGILIPERGVFGTFINYSAVFWFFTNICLYLHMKDHVQQHKPHSKVRHFLYVMLFLGIFSGFGFTLLANFQLSEDLMVHGLGAIMMFFGGLVFFVCYIVFTLKERQYTSLWMTIIRMIIIVPAGICVFLQQIFNDNAIIVVAVNGTVPPLPEKVDGINRIGFGQPWWLNHLVSSSAEWTVAFLYLILVGSLAYDLLGCYIVINLNDYDPRRVKRNVKSSDSDQHGKGTDKVDTKSEEKDDQSSYKSSY</sequence>
<name>A0A811KDE0_9BILA</name>
<evidence type="ECO:0000256" key="7">
    <source>
        <dbReference type="SAM" id="Phobius"/>
    </source>
</evidence>
<dbReference type="PANTHER" id="PTHR21324">
    <property type="entry name" value="FASTING-INDUCIBLE INTEGRAL MEMBRANE PROTEIN TM6P1-RELATED"/>
    <property type="match status" value="1"/>
</dbReference>
<dbReference type="Proteomes" id="UP000614601">
    <property type="component" value="Unassembled WGS sequence"/>
</dbReference>
<feature type="region of interest" description="Disordered" evidence="6">
    <location>
        <begin position="256"/>
        <end position="291"/>
    </location>
</feature>